<evidence type="ECO:0000313" key="3">
    <source>
        <dbReference type="EMBL" id="ANE50158.1"/>
    </source>
</evidence>
<dbReference type="KEGG" id="fla:SY85_06225"/>
<dbReference type="Proteomes" id="UP000077177">
    <property type="component" value="Chromosome"/>
</dbReference>
<sequence>MMLRKTLYGLSVLTAAALLTFTSCNKEHSSTGGADKARLQVALTDDPGDYDAVYIDLQDVRINYSTDTSQGWVSLPNVKKGAYNLLDLVNDKDTLLTDADIQPGKIEQIRLILGTNNYVLVDSVKYMLTTPSAQQSGLKINIHQDLNEGITYKLLLDFDVAKSIHQTGNGNGNGKYMLKPVIRAVMQAMGGSIRGFVLPDSVRTSVLAIQGTDTVASTYTAAGSYIIKGLNAGTYDLHFLPSDSAISNKVKTGVTVTNNVVTTVDTLRLQ</sequence>
<evidence type="ECO:0000313" key="4">
    <source>
        <dbReference type="Proteomes" id="UP000077177"/>
    </source>
</evidence>
<reference evidence="3 4" key="2">
    <citation type="journal article" date="2016" name="Int. J. Syst. Evol. Microbiol.">
        <title>Flavisolibacter tropicus sp. nov., isolated from tropical soil.</title>
        <authorList>
            <person name="Lee J.J."/>
            <person name="Kang M.S."/>
            <person name="Kim G.S."/>
            <person name="Lee C.S."/>
            <person name="Lim S."/>
            <person name="Lee J."/>
            <person name="Roh S.H."/>
            <person name="Kang H."/>
            <person name="Ha J.M."/>
            <person name="Bae S."/>
            <person name="Jung H.Y."/>
            <person name="Kim M.K."/>
        </authorList>
    </citation>
    <scope>NUCLEOTIDE SEQUENCE [LARGE SCALE GENOMIC DNA]</scope>
    <source>
        <strain evidence="3 4">LCS9</strain>
    </source>
</reference>
<dbReference type="OrthoDB" id="2111471at2"/>
<dbReference type="STRING" id="1492898.SY85_06225"/>
<evidence type="ECO:0000256" key="1">
    <source>
        <dbReference type="SAM" id="SignalP"/>
    </source>
</evidence>
<dbReference type="PATRIC" id="fig|1492898.3.peg.1349"/>
<protein>
    <recommendedName>
        <fullName evidence="2">DUF4382 domain-containing protein</fullName>
    </recommendedName>
</protein>
<keyword evidence="1" id="KW-0732">Signal</keyword>
<dbReference type="Pfam" id="PF14321">
    <property type="entry name" value="DUF4382"/>
    <property type="match status" value="1"/>
</dbReference>
<dbReference type="EMBL" id="CP011390">
    <property type="protein sequence ID" value="ANE50158.1"/>
    <property type="molecule type" value="Genomic_DNA"/>
</dbReference>
<proteinExistence type="predicted"/>
<keyword evidence="4" id="KW-1185">Reference proteome</keyword>
<feature type="domain" description="DUF4382" evidence="2">
    <location>
        <begin position="36"/>
        <end position="180"/>
    </location>
</feature>
<organism evidence="3 4">
    <name type="scientific">Flavisolibacter tropicus</name>
    <dbReference type="NCBI Taxonomy" id="1492898"/>
    <lineage>
        <taxon>Bacteria</taxon>
        <taxon>Pseudomonadati</taxon>
        <taxon>Bacteroidota</taxon>
        <taxon>Chitinophagia</taxon>
        <taxon>Chitinophagales</taxon>
        <taxon>Chitinophagaceae</taxon>
        <taxon>Flavisolibacter</taxon>
    </lineage>
</organism>
<dbReference type="InterPro" id="IPR025491">
    <property type="entry name" value="DUF4382"/>
</dbReference>
<evidence type="ECO:0000259" key="2">
    <source>
        <dbReference type="Pfam" id="PF14321"/>
    </source>
</evidence>
<accession>A0A172TT83</accession>
<dbReference type="RefSeq" id="WP_099459373.1">
    <property type="nucleotide sequence ID" value="NZ_CP011390.1"/>
</dbReference>
<dbReference type="PROSITE" id="PS51257">
    <property type="entry name" value="PROKAR_LIPOPROTEIN"/>
    <property type="match status" value="1"/>
</dbReference>
<feature type="signal peptide" evidence="1">
    <location>
        <begin position="1"/>
        <end position="25"/>
    </location>
</feature>
<feature type="chain" id="PRO_5008001109" description="DUF4382 domain-containing protein" evidence="1">
    <location>
        <begin position="26"/>
        <end position="270"/>
    </location>
</feature>
<reference evidence="4" key="1">
    <citation type="submission" date="2015-01" db="EMBL/GenBank/DDBJ databases">
        <title>Flavisolibacter sp./LCS9/ whole genome sequencing.</title>
        <authorList>
            <person name="Kim M.K."/>
            <person name="Srinivasan S."/>
            <person name="Lee J.-J."/>
        </authorList>
    </citation>
    <scope>NUCLEOTIDE SEQUENCE [LARGE SCALE GENOMIC DNA]</scope>
    <source>
        <strain evidence="4">LCS9</strain>
    </source>
</reference>
<name>A0A172TT83_9BACT</name>
<gene>
    <name evidence="3" type="ORF">SY85_06225</name>
</gene>
<dbReference type="AlphaFoldDB" id="A0A172TT83"/>